<keyword evidence="4" id="KW-1185">Reference proteome</keyword>
<gene>
    <name evidence="3" type="ORF">ACFFP0_05640</name>
</gene>
<comment type="caution">
    <text evidence="3">The sequence shown here is derived from an EMBL/GenBank/DDBJ whole genome shotgun (WGS) entry which is preliminary data.</text>
</comment>
<dbReference type="Proteomes" id="UP001589692">
    <property type="component" value="Unassembled WGS sequence"/>
</dbReference>
<evidence type="ECO:0000313" key="4">
    <source>
        <dbReference type="Proteomes" id="UP001589692"/>
    </source>
</evidence>
<comment type="similarity">
    <text evidence="1">Belongs to the bacterial solute-binding protein SsuA/TauA family.</text>
</comment>
<protein>
    <submittedName>
        <fullName evidence="3">ABC transporter substrate-binding protein</fullName>
    </submittedName>
</protein>
<dbReference type="SUPFAM" id="SSF53850">
    <property type="entry name" value="Periplasmic binding protein-like II"/>
    <property type="match status" value="1"/>
</dbReference>
<accession>A0ABV6ACN8</accession>
<feature type="domain" description="Solute-binding protein family 3/N-terminal" evidence="2">
    <location>
        <begin position="2"/>
        <end position="244"/>
    </location>
</feature>
<dbReference type="PANTHER" id="PTHR30024">
    <property type="entry name" value="ALIPHATIC SULFONATES-BINDING PROTEIN-RELATED"/>
    <property type="match status" value="1"/>
</dbReference>
<evidence type="ECO:0000259" key="2">
    <source>
        <dbReference type="SMART" id="SM00062"/>
    </source>
</evidence>
<dbReference type="InterPro" id="IPR001638">
    <property type="entry name" value="Solute-binding_3/MltF_N"/>
</dbReference>
<dbReference type="Gene3D" id="3.40.190.10">
    <property type="entry name" value="Periplasmic binding protein-like II"/>
    <property type="match status" value="2"/>
</dbReference>
<dbReference type="RefSeq" id="WP_377257491.1">
    <property type="nucleotide sequence ID" value="NZ_JBHMAA010000008.1"/>
</dbReference>
<dbReference type="InterPro" id="IPR015168">
    <property type="entry name" value="SsuA/THI5"/>
</dbReference>
<evidence type="ECO:0000313" key="3">
    <source>
        <dbReference type="EMBL" id="MFB9948321.1"/>
    </source>
</evidence>
<organism evidence="3 4">
    <name type="scientific">Rhizobium puerariae</name>
    <dbReference type="NCBI Taxonomy" id="1585791"/>
    <lineage>
        <taxon>Bacteria</taxon>
        <taxon>Pseudomonadati</taxon>
        <taxon>Pseudomonadota</taxon>
        <taxon>Alphaproteobacteria</taxon>
        <taxon>Hyphomicrobiales</taxon>
        <taxon>Rhizobiaceae</taxon>
        <taxon>Rhizobium/Agrobacterium group</taxon>
        <taxon>Rhizobium</taxon>
    </lineage>
</organism>
<dbReference type="PANTHER" id="PTHR30024:SF42">
    <property type="entry name" value="ALIPHATIC SULFONATES-BINDING PROTEIN-RELATED"/>
    <property type="match status" value="1"/>
</dbReference>
<dbReference type="Pfam" id="PF09084">
    <property type="entry name" value="NMT1"/>
    <property type="match status" value="1"/>
</dbReference>
<sequence length="288" mass="30481">MSLTIGTHPNNLATWILSNVPELQYGLAEAAGGLDFIRYVDGRETAPLLRAGSIQVGATGSTPPIVAQSAGDTIVYLGRSREHPEHGGVIVPAGSPIRQLGDLKGRSIAFTVGSWQTHAFSEILDRSGAAPAEIKVIDIPAVATAADVLASGADAWLIHDPLLAAVEEKTPGTRIVATVAELVPNRSVFWGDRRYASENPGVISALVKALDDTERWAAANPDAAADLLTGSGRSDSAEKWRNALAHRPWGVGAVDEAFLDEQQRAADLFFRYGVVNSAVRVRDAVIAH</sequence>
<proteinExistence type="inferred from homology"/>
<reference evidence="3 4" key="1">
    <citation type="submission" date="2024-09" db="EMBL/GenBank/DDBJ databases">
        <authorList>
            <person name="Sun Q."/>
            <person name="Mori K."/>
        </authorList>
    </citation>
    <scope>NUCLEOTIDE SEQUENCE [LARGE SCALE GENOMIC DNA]</scope>
    <source>
        <strain evidence="3 4">TBRC 4938</strain>
    </source>
</reference>
<evidence type="ECO:0000256" key="1">
    <source>
        <dbReference type="ARBA" id="ARBA00010742"/>
    </source>
</evidence>
<dbReference type="SMART" id="SM00062">
    <property type="entry name" value="PBPb"/>
    <property type="match status" value="1"/>
</dbReference>
<dbReference type="EMBL" id="JBHMAA010000008">
    <property type="protein sequence ID" value="MFB9948321.1"/>
    <property type="molecule type" value="Genomic_DNA"/>
</dbReference>
<name>A0ABV6ACN8_9HYPH</name>